<evidence type="ECO:0000313" key="1">
    <source>
        <dbReference type="EMBL" id="VDM18154.1"/>
    </source>
</evidence>
<evidence type="ECO:0000313" key="2">
    <source>
        <dbReference type="Proteomes" id="UP000270924"/>
    </source>
</evidence>
<dbReference type="Proteomes" id="UP000270924">
    <property type="component" value="Unassembled WGS sequence"/>
</dbReference>
<protein>
    <submittedName>
        <fullName evidence="1">Uncharacterized protein</fullName>
    </submittedName>
</protein>
<name>A0A3P7ENH2_WUCBA</name>
<proteinExistence type="predicted"/>
<accession>A0A3P7ENH2</accession>
<keyword evidence="2" id="KW-1185">Reference proteome</keyword>
<dbReference type="EMBL" id="UYWW01010837">
    <property type="protein sequence ID" value="VDM18154.1"/>
    <property type="molecule type" value="Genomic_DNA"/>
</dbReference>
<dbReference type="InParanoid" id="A0A3P7ENH2"/>
<dbReference type="AlphaFoldDB" id="A0A3P7ENH2"/>
<reference evidence="1 2" key="1">
    <citation type="submission" date="2018-11" db="EMBL/GenBank/DDBJ databases">
        <authorList>
            <consortium name="Pathogen Informatics"/>
        </authorList>
    </citation>
    <scope>NUCLEOTIDE SEQUENCE [LARGE SCALE GENOMIC DNA]</scope>
</reference>
<dbReference type="OrthoDB" id="432528at2759"/>
<organism evidence="1 2">
    <name type="scientific">Wuchereria bancrofti</name>
    <dbReference type="NCBI Taxonomy" id="6293"/>
    <lineage>
        <taxon>Eukaryota</taxon>
        <taxon>Metazoa</taxon>
        <taxon>Ecdysozoa</taxon>
        <taxon>Nematoda</taxon>
        <taxon>Chromadorea</taxon>
        <taxon>Rhabditida</taxon>
        <taxon>Spirurina</taxon>
        <taxon>Spiruromorpha</taxon>
        <taxon>Filarioidea</taxon>
        <taxon>Onchocercidae</taxon>
        <taxon>Wuchereria</taxon>
    </lineage>
</organism>
<sequence>MIYSFGEFDYVDESSRNPIFGVHVLNTGMFRFF</sequence>
<gene>
    <name evidence="1" type="ORF">WBA_LOCUS10013</name>
</gene>